<dbReference type="RefSeq" id="WP_024863879.1">
    <property type="nucleotide sequence ID" value="NZ_CP024965.1"/>
</dbReference>
<name>A0A2K8NZK6_9MOLU</name>
<protein>
    <submittedName>
        <fullName evidence="1">Uncharacterized protein</fullName>
    </submittedName>
</protein>
<reference evidence="1 2" key="1">
    <citation type="submission" date="2017-11" db="EMBL/GenBank/DDBJ databases">
        <title>Genome sequence of Entomoplasma somnilux PYAN-1 (ATCC 49194).</title>
        <authorList>
            <person name="Lo W.-S."/>
            <person name="Gasparich G.E."/>
            <person name="Kuo C.-H."/>
        </authorList>
    </citation>
    <scope>NUCLEOTIDE SEQUENCE [LARGE SCALE GENOMIC DNA]</scope>
    <source>
        <strain evidence="1 2">PYAN-1</strain>
    </source>
</reference>
<sequence>MDYSKLIEKFNQEKKGKIIDTKYGPYNLKWKFENFPQILSKPTFLTYISTSLDYQFSALMIDAIEKEIEQIRELFNLTTEAAQRYLTELDFEDKISKVYETLLLELYVILREFINKDFIGWIFDDALRKNTIERGVEYDANLFFAFRKEKLRLDFQKALRKIVKFMFKQMPNDQTFGLLDLQYDKDINDKQLMLKEIKLKALI</sequence>
<dbReference type="KEGG" id="esx:ESOMN_v1c02660"/>
<evidence type="ECO:0000313" key="2">
    <source>
        <dbReference type="Proteomes" id="UP000232230"/>
    </source>
</evidence>
<keyword evidence="2" id="KW-1185">Reference proteome</keyword>
<gene>
    <name evidence="1" type="ORF">ESOMN_v1c02660</name>
</gene>
<proteinExistence type="predicted"/>
<dbReference type="Proteomes" id="UP000232230">
    <property type="component" value="Chromosome"/>
</dbReference>
<accession>A0A2K8NZK6</accession>
<organism evidence="1 2">
    <name type="scientific">Williamsoniiplasma somnilux</name>
    <dbReference type="NCBI Taxonomy" id="215578"/>
    <lineage>
        <taxon>Bacteria</taxon>
        <taxon>Bacillati</taxon>
        <taxon>Mycoplasmatota</taxon>
        <taxon>Mollicutes</taxon>
        <taxon>Entomoplasmatales</taxon>
        <taxon>Williamsoniiplasma</taxon>
    </lineage>
</organism>
<evidence type="ECO:0000313" key="1">
    <source>
        <dbReference type="EMBL" id="ATZ18648.1"/>
    </source>
</evidence>
<dbReference type="AlphaFoldDB" id="A0A2K8NZK6"/>
<dbReference type="EMBL" id="CP024965">
    <property type="protein sequence ID" value="ATZ18648.1"/>
    <property type="molecule type" value="Genomic_DNA"/>
</dbReference>